<accession>A0A4Q8AC63</accession>
<comment type="caution">
    <text evidence="3">The sequence shown here is derived from an EMBL/GenBank/DDBJ whole genome shotgun (WGS) entry which is preliminary data.</text>
</comment>
<gene>
    <name evidence="3" type="ORF">EV380_1306</name>
</gene>
<feature type="region of interest" description="Disordered" evidence="1">
    <location>
        <begin position="79"/>
        <end position="98"/>
    </location>
</feature>
<feature type="transmembrane region" description="Helical" evidence="2">
    <location>
        <begin position="41"/>
        <end position="61"/>
    </location>
</feature>
<evidence type="ECO:0000313" key="4">
    <source>
        <dbReference type="Proteomes" id="UP000292685"/>
    </source>
</evidence>
<evidence type="ECO:0000256" key="1">
    <source>
        <dbReference type="SAM" id="MobiDB-lite"/>
    </source>
</evidence>
<feature type="transmembrane region" description="Helical" evidence="2">
    <location>
        <begin position="12"/>
        <end position="29"/>
    </location>
</feature>
<organism evidence="3 4">
    <name type="scientific">Zhihengliuella halotolerans</name>
    <dbReference type="NCBI Taxonomy" id="370736"/>
    <lineage>
        <taxon>Bacteria</taxon>
        <taxon>Bacillati</taxon>
        <taxon>Actinomycetota</taxon>
        <taxon>Actinomycetes</taxon>
        <taxon>Micrococcales</taxon>
        <taxon>Micrococcaceae</taxon>
        <taxon>Zhihengliuella</taxon>
    </lineage>
</organism>
<protein>
    <submittedName>
        <fullName evidence="3">Uncharacterized protein</fullName>
    </submittedName>
</protein>
<name>A0A4Q8AC63_9MICC</name>
<keyword evidence="2" id="KW-0472">Membrane</keyword>
<sequence length="121" mass="13275">MLTSILRTVIPTLWGGLITWLVGALPVLAPLKADLLEYGDLLVPVLASIIIGTWYALWRWAEPRLPAWLVRILLGSARSPSYDGALPSGSDLSSLRTGETVYRRGRGLSNSPVVREHEGRD</sequence>
<evidence type="ECO:0000256" key="2">
    <source>
        <dbReference type="SAM" id="Phobius"/>
    </source>
</evidence>
<keyword evidence="4" id="KW-1185">Reference proteome</keyword>
<dbReference type="RefSeq" id="WP_207219337.1">
    <property type="nucleotide sequence ID" value="NZ_SHLA01000001.1"/>
</dbReference>
<dbReference type="Proteomes" id="UP000292685">
    <property type="component" value="Unassembled WGS sequence"/>
</dbReference>
<keyword evidence="2" id="KW-1133">Transmembrane helix</keyword>
<dbReference type="EMBL" id="SHLA01000001">
    <property type="protein sequence ID" value="RZU61728.1"/>
    <property type="molecule type" value="Genomic_DNA"/>
</dbReference>
<keyword evidence="2" id="KW-0812">Transmembrane</keyword>
<reference evidence="3 4" key="1">
    <citation type="submission" date="2019-02" db="EMBL/GenBank/DDBJ databases">
        <title>Sequencing the genomes of 1000 actinobacteria strains.</title>
        <authorList>
            <person name="Klenk H.-P."/>
        </authorList>
    </citation>
    <scope>NUCLEOTIDE SEQUENCE [LARGE SCALE GENOMIC DNA]</scope>
    <source>
        <strain evidence="3 4">DSM 17364</strain>
    </source>
</reference>
<evidence type="ECO:0000313" key="3">
    <source>
        <dbReference type="EMBL" id="RZU61728.1"/>
    </source>
</evidence>
<dbReference type="AlphaFoldDB" id="A0A4Q8AC63"/>
<proteinExistence type="predicted"/>